<dbReference type="EMBL" id="QOQW01000001">
    <property type="protein sequence ID" value="RCK81808.1"/>
    <property type="molecule type" value="Genomic_DNA"/>
</dbReference>
<reference evidence="2 3" key="1">
    <citation type="submission" date="2018-05" db="EMBL/GenBank/DDBJ databases">
        <title>A metagenomic window into the 2 km-deep terrestrial subsurface aquifer revealed taxonomically and functionally diverse microbial community comprising novel uncultured bacterial lineages.</title>
        <authorList>
            <person name="Kadnikov V.V."/>
            <person name="Mardanov A.V."/>
            <person name="Beletsky A.V."/>
            <person name="Banks D."/>
            <person name="Pimenov N.V."/>
            <person name="Frank Y.A."/>
            <person name="Karnachuk O.V."/>
            <person name="Ravin N.V."/>
        </authorList>
    </citation>
    <scope>NUCLEOTIDE SEQUENCE [LARGE SCALE GENOMIC DNA]</scope>
    <source>
        <strain evidence="2">BY5</strain>
    </source>
</reference>
<comment type="caution">
    <text evidence="2">The sequence shown here is derived from an EMBL/GenBank/DDBJ whole genome shotgun (WGS) entry which is preliminary data.</text>
</comment>
<evidence type="ECO:0000256" key="1">
    <source>
        <dbReference type="SAM" id="SignalP"/>
    </source>
</evidence>
<evidence type="ECO:0000313" key="2">
    <source>
        <dbReference type="EMBL" id="RCK81808.1"/>
    </source>
</evidence>
<dbReference type="Proteomes" id="UP000252355">
    <property type="component" value="Unassembled WGS sequence"/>
</dbReference>
<gene>
    <name evidence="2" type="ORF">OZSIB_0942</name>
</gene>
<dbReference type="AlphaFoldDB" id="A0A367ZUK3"/>
<accession>A0A367ZUK3</accession>
<keyword evidence="1" id="KW-0732">Signal</keyword>
<protein>
    <recommendedName>
        <fullName evidence="4">NarX-like N-terminal domain-containing protein</fullName>
    </recommendedName>
</protein>
<sequence length="246" mass="27675">MVRQSLTVLCLVVVLSGAAWGCDTDLVALFTGENRQDVFSQTIFRLASEARQFGTRISSASPDNAGELLARLMKTWLTFDNRFSQSPPYWARDDKRWTDKFKELATLIGEIDREFQAGRLTPAHDKTLAFSRQLMTLFEGMPVPPERAALIGVTRGFQTTWEAIHQGEANQFEEGLRELSEGAATLKSHLATSTQLVAHEFIAKVEQLQRMYQAQPGSITPDLCVLVHNTETAFRELTARLRRQSN</sequence>
<feature type="chain" id="PRO_5017084721" description="NarX-like N-terminal domain-containing protein" evidence="1">
    <location>
        <begin position="22"/>
        <end position="246"/>
    </location>
</feature>
<feature type="signal peptide" evidence="1">
    <location>
        <begin position="1"/>
        <end position="21"/>
    </location>
</feature>
<proteinExistence type="predicted"/>
<organism evidence="2 3">
    <name type="scientific">Candidatus Ozemobacter sibiricus</name>
    <dbReference type="NCBI Taxonomy" id="2268124"/>
    <lineage>
        <taxon>Bacteria</taxon>
        <taxon>Candidatus Ozemobacteria</taxon>
        <taxon>Candidatus Ozemobacterales</taxon>
        <taxon>Candidatus Ozemobacteraceae</taxon>
        <taxon>Candidatus Ozemobacter</taxon>
    </lineage>
</organism>
<name>A0A367ZUK3_9BACT</name>
<evidence type="ECO:0000313" key="3">
    <source>
        <dbReference type="Proteomes" id="UP000252355"/>
    </source>
</evidence>
<evidence type="ECO:0008006" key="4">
    <source>
        <dbReference type="Google" id="ProtNLM"/>
    </source>
</evidence>